<sequence>MKPFLFLATRPEDTAADEEYAAILRFGALRPAQLRRVRLESGPMPELELGRFSGIILGGSPFTSRDPPAKKSAVQRRVENELSGLLDEVVEADFPFFGACYGISTLGVHQGGAVDRRFGEPVGDVEIVLADGAGRDPLLTGVPPRFRAFVGHKEGCSRLPRRAELRARSDGCPVQMFRIRRNLYATQFHPELDVEGLVTRIRIYRNAGYFPPQQAEEIIAAVRGASVTVPQLILRNFVARYAIS</sequence>
<dbReference type="CDD" id="cd01741">
    <property type="entry name" value="GATase1_1"/>
    <property type="match status" value="1"/>
</dbReference>
<organism evidence="2 3">
    <name type="scientific">Arthrobacter deserti</name>
    <dbReference type="NCBI Taxonomy" id="1742687"/>
    <lineage>
        <taxon>Bacteria</taxon>
        <taxon>Bacillati</taxon>
        <taxon>Actinomycetota</taxon>
        <taxon>Actinomycetes</taxon>
        <taxon>Micrococcales</taxon>
        <taxon>Micrococcaceae</taxon>
        <taxon>Arthrobacter</taxon>
    </lineage>
</organism>
<dbReference type="InterPro" id="IPR029062">
    <property type="entry name" value="Class_I_gatase-like"/>
</dbReference>
<proteinExistence type="predicted"/>
<comment type="caution">
    <text evidence="2">The sequence shown here is derived from an EMBL/GenBank/DDBJ whole genome shotgun (WGS) entry which is preliminary data.</text>
</comment>
<dbReference type="Pfam" id="PF00117">
    <property type="entry name" value="GATase"/>
    <property type="match status" value="1"/>
</dbReference>
<gene>
    <name evidence="2" type="ORF">HER39_05020</name>
</gene>
<dbReference type="InterPro" id="IPR017926">
    <property type="entry name" value="GATASE"/>
</dbReference>
<reference evidence="2 3" key="1">
    <citation type="submission" date="2020-04" db="EMBL/GenBank/DDBJ databases">
        <authorList>
            <person name="Liu S."/>
        </authorList>
    </citation>
    <scope>NUCLEOTIDE SEQUENCE [LARGE SCALE GENOMIC DNA]</scope>
    <source>
        <strain evidence="2 3">CGMCC 1.15091</strain>
    </source>
</reference>
<evidence type="ECO:0000259" key="1">
    <source>
        <dbReference type="Pfam" id="PF00117"/>
    </source>
</evidence>
<protein>
    <submittedName>
        <fullName evidence="2">Glutamine amidotransferase</fullName>
    </submittedName>
</protein>
<keyword evidence="2" id="KW-0315">Glutamine amidotransferase</keyword>
<dbReference type="Proteomes" id="UP000523795">
    <property type="component" value="Unassembled WGS sequence"/>
</dbReference>
<feature type="domain" description="Glutamine amidotransferase" evidence="1">
    <location>
        <begin position="45"/>
        <end position="192"/>
    </location>
</feature>
<dbReference type="SUPFAM" id="SSF52317">
    <property type="entry name" value="Class I glutamine amidotransferase-like"/>
    <property type="match status" value="1"/>
</dbReference>
<evidence type="ECO:0000313" key="3">
    <source>
        <dbReference type="Proteomes" id="UP000523795"/>
    </source>
</evidence>
<evidence type="ECO:0000313" key="2">
    <source>
        <dbReference type="EMBL" id="NKX49947.1"/>
    </source>
</evidence>
<dbReference type="PANTHER" id="PTHR42695:SF5">
    <property type="entry name" value="GLUTAMINE AMIDOTRANSFERASE YLR126C-RELATED"/>
    <property type="match status" value="1"/>
</dbReference>
<name>A0ABX1JKV2_9MICC</name>
<dbReference type="EMBL" id="JAAZSR010000049">
    <property type="protein sequence ID" value="NKX49947.1"/>
    <property type="molecule type" value="Genomic_DNA"/>
</dbReference>
<dbReference type="NCBIfam" id="NF005743">
    <property type="entry name" value="PRK07567.1"/>
    <property type="match status" value="1"/>
</dbReference>
<dbReference type="InterPro" id="IPR044992">
    <property type="entry name" value="ChyE-like"/>
</dbReference>
<dbReference type="PROSITE" id="PS51273">
    <property type="entry name" value="GATASE_TYPE_1"/>
    <property type="match status" value="1"/>
</dbReference>
<keyword evidence="3" id="KW-1185">Reference proteome</keyword>
<dbReference type="PANTHER" id="PTHR42695">
    <property type="entry name" value="GLUTAMINE AMIDOTRANSFERASE YLR126C-RELATED"/>
    <property type="match status" value="1"/>
</dbReference>
<dbReference type="Gene3D" id="3.40.50.880">
    <property type="match status" value="1"/>
</dbReference>
<accession>A0ABX1JKV2</accession>